<keyword evidence="1" id="KW-0472">Membrane</keyword>
<dbReference type="Proteomes" id="UP000006241">
    <property type="component" value="Unassembled WGS sequence"/>
</dbReference>
<keyword evidence="1" id="KW-0812">Transmembrane</keyword>
<proteinExistence type="predicted"/>
<organism evidence="2 3">
    <name type="scientific">Sphingobacterium spiritivorum ATCC 33300</name>
    <dbReference type="NCBI Taxonomy" id="525372"/>
    <lineage>
        <taxon>Bacteria</taxon>
        <taxon>Pseudomonadati</taxon>
        <taxon>Bacteroidota</taxon>
        <taxon>Sphingobacteriia</taxon>
        <taxon>Sphingobacteriales</taxon>
        <taxon>Sphingobacteriaceae</taxon>
        <taxon>Sphingobacterium</taxon>
    </lineage>
</organism>
<protein>
    <submittedName>
        <fullName evidence="2">Uncharacterized protein</fullName>
    </submittedName>
</protein>
<accession>C2G4Y5</accession>
<name>C2G4Y5_SPHSI</name>
<gene>
    <name evidence="2" type="ORF">HMPREF0765_4641</name>
</gene>
<sequence>MLLSFEQDRNRVDKIISVIAILYIINVINFVKAKLRALQNRLLSKIDNLIFLI</sequence>
<comment type="caution">
    <text evidence="2">The sequence shown here is derived from an EMBL/GenBank/DDBJ whole genome shotgun (WGS) entry which is preliminary data.</text>
</comment>
<dbReference type="HOGENOM" id="CLU_3066341_0_0_10"/>
<keyword evidence="1" id="KW-1133">Transmembrane helix</keyword>
<dbReference type="EMBL" id="ACHB01000100">
    <property type="protein sequence ID" value="EEI89736.1"/>
    <property type="molecule type" value="Genomic_DNA"/>
</dbReference>
<reference evidence="2 3" key="1">
    <citation type="submission" date="2009-01" db="EMBL/GenBank/DDBJ databases">
        <authorList>
            <person name="Qin X."/>
            <person name="Bachman B."/>
            <person name="Battles P."/>
            <person name="Bell A."/>
            <person name="Bess C."/>
            <person name="Bickham C."/>
            <person name="Chaboub L."/>
            <person name="Chen D."/>
            <person name="Coyle M."/>
            <person name="Deiros D.R."/>
            <person name="Dinh H."/>
            <person name="Forbes L."/>
            <person name="Fowler G."/>
            <person name="Francisco L."/>
            <person name="Fu Q."/>
            <person name="Gubbala S."/>
            <person name="Hale W."/>
            <person name="Han Y."/>
            <person name="Hemphill L."/>
            <person name="Highlander S.K."/>
            <person name="Hirani K."/>
            <person name="Hogues M."/>
            <person name="Jackson L."/>
            <person name="Jakkamsetti A."/>
            <person name="Javaid M."/>
            <person name="Jiang H."/>
            <person name="Korchina V."/>
            <person name="Kovar C."/>
            <person name="Lara F."/>
            <person name="Lee S."/>
            <person name="Mata R."/>
            <person name="Mathew T."/>
            <person name="Moen C."/>
            <person name="Morales K."/>
            <person name="Munidasa M."/>
            <person name="Nazareth L."/>
            <person name="Ngo R."/>
            <person name="Nguyen L."/>
            <person name="Okwuonu G."/>
            <person name="Ongeri F."/>
            <person name="Patil S."/>
            <person name="Petrosino J."/>
            <person name="Pham C."/>
            <person name="Pham P."/>
            <person name="Pu L.-L."/>
            <person name="Puazo M."/>
            <person name="Raj R."/>
            <person name="Reid J."/>
            <person name="Rouhana J."/>
            <person name="Saada N."/>
            <person name="Shang Y."/>
            <person name="Simmons D."/>
            <person name="Thornton R."/>
            <person name="Warren J."/>
            <person name="Weissenberger G."/>
            <person name="Zhang J."/>
            <person name="Zhang L."/>
            <person name="Zhou C."/>
            <person name="Zhu D."/>
            <person name="Muzny D."/>
            <person name="Worley K."/>
            <person name="Gibbs R."/>
        </authorList>
    </citation>
    <scope>NUCLEOTIDE SEQUENCE [LARGE SCALE GENOMIC DNA]</scope>
    <source>
        <strain evidence="2 3">ATCC 33300</strain>
    </source>
</reference>
<dbReference type="AlphaFoldDB" id="C2G4Y5"/>
<evidence type="ECO:0000313" key="2">
    <source>
        <dbReference type="EMBL" id="EEI89736.1"/>
    </source>
</evidence>
<evidence type="ECO:0000313" key="3">
    <source>
        <dbReference type="Proteomes" id="UP000006241"/>
    </source>
</evidence>
<evidence type="ECO:0000256" key="1">
    <source>
        <dbReference type="SAM" id="Phobius"/>
    </source>
</evidence>
<feature type="transmembrane region" description="Helical" evidence="1">
    <location>
        <begin position="12"/>
        <end position="31"/>
    </location>
</feature>